<dbReference type="GO" id="GO:0032259">
    <property type="term" value="P:methylation"/>
    <property type="evidence" value="ECO:0007669"/>
    <property type="project" value="UniProtKB-KW"/>
</dbReference>
<evidence type="ECO:0000313" key="2">
    <source>
        <dbReference type="Proteomes" id="UP000585665"/>
    </source>
</evidence>
<protein>
    <submittedName>
        <fullName evidence="1">Methyltransferase</fullName>
    </submittedName>
</protein>
<dbReference type="EMBL" id="JABXXR010000019">
    <property type="protein sequence ID" value="NVN39857.1"/>
    <property type="molecule type" value="Genomic_DNA"/>
</dbReference>
<accession>A0A850P5E9</accession>
<dbReference type="SUPFAM" id="SSF53335">
    <property type="entry name" value="S-adenosyl-L-methionine-dependent methyltransferases"/>
    <property type="match status" value="1"/>
</dbReference>
<gene>
    <name evidence="1" type="ORF">HUK82_04655</name>
</gene>
<keyword evidence="1" id="KW-0808">Transferase</keyword>
<dbReference type="AlphaFoldDB" id="A0A850P5E9"/>
<dbReference type="Gene3D" id="3.40.50.150">
    <property type="entry name" value="Vaccinia Virus protein VP39"/>
    <property type="match status" value="1"/>
</dbReference>
<dbReference type="Proteomes" id="UP000585665">
    <property type="component" value="Unassembled WGS sequence"/>
</dbReference>
<dbReference type="CDD" id="cd02440">
    <property type="entry name" value="AdoMet_MTases"/>
    <property type="match status" value="1"/>
</dbReference>
<dbReference type="InterPro" id="IPR029063">
    <property type="entry name" value="SAM-dependent_MTases_sf"/>
</dbReference>
<keyword evidence="1" id="KW-0489">Methyltransferase</keyword>
<dbReference type="InterPro" id="IPR050210">
    <property type="entry name" value="tRNA_Adenine-N(6)_MTase"/>
</dbReference>
<reference evidence="1 2" key="1">
    <citation type="submission" date="2020-06" db="EMBL/GenBank/DDBJ databases">
        <title>Description of novel acetic acid bacteria.</title>
        <authorList>
            <person name="Sombolestani A."/>
        </authorList>
    </citation>
    <scope>NUCLEOTIDE SEQUENCE [LARGE SCALE GENOMIC DNA]</scope>
    <source>
        <strain evidence="1 2">LMG 27010</strain>
    </source>
</reference>
<dbReference type="PROSITE" id="PS00092">
    <property type="entry name" value="N6_MTASE"/>
    <property type="match status" value="1"/>
</dbReference>
<name>A0A850P5E9_9PROT</name>
<comment type="caution">
    <text evidence="1">The sequence shown here is derived from an EMBL/GenBank/DDBJ whole genome shotgun (WGS) entry which is preliminary data.</text>
</comment>
<dbReference type="GO" id="GO:0008168">
    <property type="term" value="F:methyltransferase activity"/>
    <property type="evidence" value="ECO:0007669"/>
    <property type="project" value="UniProtKB-KW"/>
</dbReference>
<sequence>MSGDESGPPCTSGTLLNGRVRYAQFAHGHRTGIEPVLLAASVPARVGETVLEAGCGAAAGLLCLGWRVPGVMGVGVEYDPATASLARANLTANPFRGLRLVCADVRDPALADLASLPSGRVDHAFANPPWHRAGSSVPPEARRQLARTQVAGNDIRNWVGAMGRLLRAKGTLTLAVPAACVDQAIIAFGQAHIGSVTLMPLWPRDGQAARLVLVRGRKDGRGDCQLLSGLVLHCTDGSFTSAVEAILRDGAPLLF</sequence>
<keyword evidence="2" id="KW-1185">Reference proteome</keyword>
<organism evidence="1 2">
    <name type="scientific">Ameyamaea chiangmaiensis</name>
    <dbReference type="NCBI Taxonomy" id="442969"/>
    <lineage>
        <taxon>Bacteria</taxon>
        <taxon>Pseudomonadati</taxon>
        <taxon>Pseudomonadota</taxon>
        <taxon>Alphaproteobacteria</taxon>
        <taxon>Acetobacterales</taxon>
        <taxon>Acetobacteraceae</taxon>
        <taxon>Ameyamaea</taxon>
    </lineage>
</organism>
<dbReference type="GO" id="GO:0003676">
    <property type="term" value="F:nucleic acid binding"/>
    <property type="evidence" value="ECO:0007669"/>
    <property type="project" value="InterPro"/>
</dbReference>
<dbReference type="PANTHER" id="PTHR47739">
    <property type="entry name" value="TRNA1(VAL) (ADENINE(37)-N6)-METHYLTRANSFERASE"/>
    <property type="match status" value="1"/>
</dbReference>
<dbReference type="InterPro" id="IPR002052">
    <property type="entry name" value="DNA_methylase_N6_adenine_CS"/>
</dbReference>
<proteinExistence type="predicted"/>
<evidence type="ECO:0000313" key="1">
    <source>
        <dbReference type="EMBL" id="NVN39857.1"/>
    </source>
</evidence>
<dbReference type="PANTHER" id="PTHR47739:SF1">
    <property type="entry name" value="TRNA1(VAL) (ADENINE(37)-N6)-METHYLTRANSFERASE"/>
    <property type="match status" value="1"/>
</dbReference>